<evidence type="ECO:0000256" key="7">
    <source>
        <dbReference type="ARBA" id="ARBA00033135"/>
    </source>
</evidence>
<organism evidence="8 9">
    <name type="scientific">Rhizobium herbae</name>
    <dbReference type="NCBI Taxonomy" id="508661"/>
    <lineage>
        <taxon>Bacteria</taxon>
        <taxon>Pseudomonadati</taxon>
        <taxon>Pseudomonadota</taxon>
        <taxon>Alphaproteobacteria</taxon>
        <taxon>Hyphomicrobiales</taxon>
        <taxon>Rhizobiaceae</taxon>
        <taxon>Rhizobium/Agrobacterium group</taxon>
        <taxon>Rhizobium</taxon>
    </lineage>
</organism>
<dbReference type="EMBL" id="JAGGJV010000002">
    <property type="protein sequence ID" value="MBP1857718.1"/>
    <property type="molecule type" value="Genomic_DNA"/>
</dbReference>
<dbReference type="RefSeq" id="WP_209849207.1">
    <property type="nucleotide sequence ID" value="NZ_JAGGJV010000002.1"/>
</dbReference>
<keyword evidence="3" id="KW-0678">Repressor</keyword>
<evidence type="ECO:0000256" key="3">
    <source>
        <dbReference type="ARBA" id="ARBA00022491"/>
    </source>
</evidence>
<proteinExistence type="inferred from homology"/>
<dbReference type="InterPro" id="IPR002712">
    <property type="entry name" value="CcdB"/>
</dbReference>
<comment type="caution">
    <text evidence="8">The sequence shown here is derived from an EMBL/GenBank/DDBJ whole genome shotgun (WGS) entry which is preliminary data.</text>
</comment>
<evidence type="ECO:0000313" key="9">
    <source>
        <dbReference type="Proteomes" id="UP000823786"/>
    </source>
</evidence>
<dbReference type="InterPro" id="IPR011067">
    <property type="entry name" value="Plasmid_toxin/cell-grow_inhib"/>
</dbReference>
<evidence type="ECO:0000256" key="1">
    <source>
        <dbReference type="ARBA" id="ARBA00005230"/>
    </source>
</evidence>
<dbReference type="Pfam" id="PF01845">
    <property type="entry name" value="CcdB"/>
    <property type="match status" value="1"/>
</dbReference>
<evidence type="ECO:0000256" key="6">
    <source>
        <dbReference type="ARBA" id="ARBA00029628"/>
    </source>
</evidence>
<evidence type="ECO:0000256" key="5">
    <source>
        <dbReference type="ARBA" id="ARBA00023163"/>
    </source>
</evidence>
<evidence type="ECO:0000256" key="4">
    <source>
        <dbReference type="ARBA" id="ARBA00023015"/>
    </source>
</evidence>
<sequence>MARFHVYRLKSDGVLVVDLQASILDDLPSRVMAPLYPVADMSWSILRLNPRFLIDGELHAMATQRMAAIPVSEIGSEVADLSAKGDDIVAATDFLFQGF</sequence>
<dbReference type="Proteomes" id="UP000823786">
    <property type="component" value="Unassembled WGS sequence"/>
</dbReference>
<gene>
    <name evidence="8" type="ORF">J2Z75_001214</name>
</gene>
<comment type="similarity">
    <text evidence="1">Belongs to the CcdB toxin family.</text>
</comment>
<accession>A0ABS4EIE5</accession>
<keyword evidence="5" id="KW-0804">Transcription</keyword>
<keyword evidence="4" id="KW-0805">Transcription regulation</keyword>
<evidence type="ECO:0000256" key="2">
    <source>
        <dbReference type="ARBA" id="ARBA00015075"/>
    </source>
</evidence>
<name>A0ABS4EIE5_9HYPH</name>
<evidence type="ECO:0000313" key="8">
    <source>
        <dbReference type="EMBL" id="MBP1857718.1"/>
    </source>
</evidence>
<keyword evidence="9" id="KW-1185">Reference proteome</keyword>
<dbReference type="Gene3D" id="2.30.30.110">
    <property type="match status" value="1"/>
</dbReference>
<dbReference type="SUPFAM" id="SSF50118">
    <property type="entry name" value="Cell growth inhibitor/plasmid maintenance toxic component"/>
    <property type="match status" value="1"/>
</dbReference>
<protein>
    <recommendedName>
        <fullName evidence="2">Toxin CcdB</fullName>
    </recommendedName>
    <alternativeName>
        <fullName evidence="7">Cytotoxic protein CcdB</fullName>
    </alternativeName>
    <alternativeName>
        <fullName evidence="6">Protein LetD</fullName>
    </alternativeName>
</protein>
<reference evidence="8 9" key="1">
    <citation type="submission" date="2021-03" db="EMBL/GenBank/DDBJ databases">
        <title>Genomic Encyclopedia of Type Strains, Phase IV (KMG-IV): sequencing the most valuable type-strain genomes for metagenomic binning, comparative biology and taxonomic classification.</title>
        <authorList>
            <person name="Goeker M."/>
        </authorList>
    </citation>
    <scope>NUCLEOTIDE SEQUENCE [LARGE SCALE GENOMIC DNA]</scope>
    <source>
        <strain evidence="8 9">DSM 26427</strain>
    </source>
</reference>